<evidence type="ECO:0000256" key="7">
    <source>
        <dbReference type="SAM" id="Phobius"/>
    </source>
</evidence>
<gene>
    <name evidence="10" type="ORF">L8U61_11345</name>
</gene>
<reference evidence="10" key="1">
    <citation type="submission" date="2022-02" db="EMBL/GenBank/DDBJ databases">
        <title>Corynebacterium sp. from urogenital microbiome.</title>
        <authorList>
            <person name="Cappelli E.A."/>
            <person name="Ribeiro T.G."/>
            <person name="Peixe L."/>
        </authorList>
    </citation>
    <scope>NUCLEOTIDE SEQUENCE</scope>
    <source>
        <strain evidence="10">C8Ua_144</strain>
    </source>
</reference>
<evidence type="ECO:0000256" key="1">
    <source>
        <dbReference type="ARBA" id="ARBA00004651"/>
    </source>
</evidence>
<evidence type="ECO:0000256" key="4">
    <source>
        <dbReference type="ARBA" id="ARBA00022989"/>
    </source>
</evidence>
<dbReference type="PANTHER" id="PTHR30572:SF4">
    <property type="entry name" value="ABC TRANSPORTER PERMEASE YTRF"/>
    <property type="match status" value="1"/>
</dbReference>
<evidence type="ECO:0000259" key="8">
    <source>
        <dbReference type="Pfam" id="PF02687"/>
    </source>
</evidence>
<feature type="transmembrane region" description="Helical" evidence="7">
    <location>
        <begin position="393"/>
        <end position="414"/>
    </location>
</feature>
<evidence type="ECO:0000313" key="10">
    <source>
        <dbReference type="EMBL" id="MCZ9292726.1"/>
    </source>
</evidence>
<feature type="transmembrane region" description="Helical" evidence="7">
    <location>
        <begin position="483"/>
        <end position="505"/>
    </location>
</feature>
<protein>
    <submittedName>
        <fullName evidence="10">FtsX-like permease family protein</fullName>
    </submittedName>
</protein>
<keyword evidence="4 7" id="KW-1133">Transmembrane helix</keyword>
<evidence type="ECO:0000256" key="2">
    <source>
        <dbReference type="ARBA" id="ARBA00022475"/>
    </source>
</evidence>
<evidence type="ECO:0000313" key="11">
    <source>
        <dbReference type="Proteomes" id="UP001146453"/>
    </source>
</evidence>
<feature type="domain" description="MacB-like periplasmic core" evidence="9">
    <location>
        <begin position="481"/>
        <end position="679"/>
    </location>
</feature>
<keyword evidence="11" id="KW-1185">Reference proteome</keyword>
<keyword evidence="3 7" id="KW-0812">Transmembrane</keyword>
<comment type="similarity">
    <text evidence="6">Belongs to the ABC-4 integral membrane protein family.</text>
</comment>
<dbReference type="EMBL" id="JAKMUR010000025">
    <property type="protein sequence ID" value="MCZ9292726.1"/>
    <property type="molecule type" value="Genomic_DNA"/>
</dbReference>
<organism evidence="10 11">
    <name type="scientific">Corynebacterium lehmanniae</name>
    <dbReference type="NCBI Taxonomy" id="2913497"/>
    <lineage>
        <taxon>Bacteria</taxon>
        <taxon>Bacillati</taxon>
        <taxon>Actinomycetota</taxon>
        <taxon>Actinomycetes</taxon>
        <taxon>Mycobacteriales</taxon>
        <taxon>Corynebacteriaceae</taxon>
        <taxon>Corynebacterium</taxon>
    </lineage>
</organism>
<feature type="transmembrane region" description="Helical" evidence="7">
    <location>
        <begin position="715"/>
        <end position="741"/>
    </location>
</feature>
<dbReference type="Pfam" id="PF02687">
    <property type="entry name" value="FtsX"/>
    <property type="match status" value="2"/>
</dbReference>
<dbReference type="PANTHER" id="PTHR30572">
    <property type="entry name" value="MEMBRANE COMPONENT OF TRANSPORTER-RELATED"/>
    <property type="match status" value="1"/>
</dbReference>
<feature type="transmembrane region" description="Helical" evidence="7">
    <location>
        <begin position="806"/>
        <end position="826"/>
    </location>
</feature>
<keyword evidence="5 7" id="KW-0472">Membrane</keyword>
<evidence type="ECO:0000259" key="9">
    <source>
        <dbReference type="Pfam" id="PF12704"/>
    </source>
</evidence>
<feature type="transmembrane region" description="Helical" evidence="7">
    <location>
        <begin position="250"/>
        <end position="271"/>
    </location>
</feature>
<sequence>MANTLTKVSLRSVAAHKLRLALTVLAVVLGTAFLSGALMFTNMLSATFDSAVDTALEDVDAVVRPTEGSIDMDTFDAVKGTEGVDRVNVFVDVPVVVARQDEVAIQTQLGTSRLMPFYSEDEAVGRAPVLMDGSAPTATGDIAVNANGAQQYGIEMGEKLIVVDKDGRNEFTVTGLYEDPLAQETSLVMRVGEQAYLDVYRDGASVPAVTVDGGQGVVDRLKAQFPELEVRAGADVADELSQQIREGLSFVSYFLVAFGLVGLLVGTFLIANTFSMIVAQRTREFALLRSLGASRGQITRSVAFESALVGLIGSALGVAGGVGLVALIRVAMARYGMPLPDAGTGLSTRAVVVPLVVGTLVTVLSALAPARKAGQVKPVEAMRSSEAATPQPLRWRTAAGLILVAAGVAAAVYAMGWDDGATGRRAGLVGVAALAAITGLFLAGPALSLPVVPPLGRVIGLPFGAVGRLASTNTRRNPRRTATTAFALMLGIALVTVIGMLGASMKRSVDDVASSEVSADFVLSGPQNGVFPLPEDLPERLDAVDGVGETAAYTQAPITVDGQFGYQLGGFGVTDVLQGDPADLIALDMVEGSSSLDGNTIIAPAPLAQEHGWRVGDTLPVAGPTGESVEATLGGTFEPSNILQSFVVSDEAAAATGARGTGRVLMVGVNNDGTVDEAQLRANLEEEVRHDIVVQVRSTNDMAGEVSAMIDQMLFILYALLSLAVVIAVLGIVNTLTLSVIERRQEIGMLRAVGTQRRQVRTMITLESVQMTVYGAILGVLLGLGLGWAFLTVLEAKGLTTITVPWQLILTVLAGSFLVGLLAAVWPAGRAAKTPPLDAIAE</sequence>
<feature type="transmembrane region" description="Helical" evidence="7">
    <location>
        <begin position="307"/>
        <end position="330"/>
    </location>
</feature>
<evidence type="ECO:0000256" key="3">
    <source>
        <dbReference type="ARBA" id="ARBA00022692"/>
    </source>
</evidence>
<comment type="caution">
    <text evidence="10">The sequence shown here is derived from an EMBL/GenBank/DDBJ whole genome shotgun (WGS) entry which is preliminary data.</text>
</comment>
<dbReference type="Pfam" id="PF12704">
    <property type="entry name" value="MacB_PCD"/>
    <property type="match status" value="2"/>
</dbReference>
<feature type="transmembrane region" description="Helical" evidence="7">
    <location>
        <begin position="20"/>
        <end position="40"/>
    </location>
</feature>
<dbReference type="InterPro" id="IPR025857">
    <property type="entry name" value="MacB_PCD"/>
</dbReference>
<proteinExistence type="inferred from homology"/>
<dbReference type="RefSeq" id="WP_269952864.1">
    <property type="nucleotide sequence ID" value="NZ_JAKMUR010000025.1"/>
</dbReference>
<feature type="transmembrane region" description="Helical" evidence="7">
    <location>
        <begin position="771"/>
        <end position="794"/>
    </location>
</feature>
<accession>A0ABT4RAZ0</accession>
<feature type="domain" description="MacB-like periplasmic core" evidence="9">
    <location>
        <begin position="21"/>
        <end position="198"/>
    </location>
</feature>
<comment type="subcellular location">
    <subcellularLocation>
        <location evidence="1">Cell membrane</location>
        <topology evidence="1">Multi-pass membrane protein</topology>
    </subcellularLocation>
</comment>
<dbReference type="InterPro" id="IPR050250">
    <property type="entry name" value="Macrolide_Exporter_MacB"/>
</dbReference>
<feature type="transmembrane region" description="Helical" evidence="7">
    <location>
        <begin position="351"/>
        <end position="370"/>
    </location>
</feature>
<feature type="domain" description="ABC3 transporter permease C-terminal" evidence="8">
    <location>
        <begin position="720"/>
        <end position="836"/>
    </location>
</feature>
<dbReference type="InterPro" id="IPR003838">
    <property type="entry name" value="ABC3_permease_C"/>
</dbReference>
<dbReference type="Proteomes" id="UP001146453">
    <property type="component" value="Unassembled WGS sequence"/>
</dbReference>
<feature type="domain" description="ABC3 transporter permease C-terminal" evidence="8">
    <location>
        <begin position="257"/>
        <end position="375"/>
    </location>
</feature>
<keyword evidence="2" id="KW-1003">Cell membrane</keyword>
<evidence type="ECO:0000256" key="5">
    <source>
        <dbReference type="ARBA" id="ARBA00023136"/>
    </source>
</evidence>
<name>A0ABT4RAZ0_9CORY</name>
<feature type="transmembrane region" description="Helical" evidence="7">
    <location>
        <begin position="426"/>
        <end position="448"/>
    </location>
</feature>
<evidence type="ECO:0000256" key="6">
    <source>
        <dbReference type="ARBA" id="ARBA00038076"/>
    </source>
</evidence>